<reference evidence="2" key="1">
    <citation type="journal article" date="2020" name="Nature">
        <title>Giant virus diversity and host interactions through global metagenomics.</title>
        <authorList>
            <person name="Schulz F."/>
            <person name="Roux S."/>
            <person name="Paez-Espino D."/>
            <person name="Jungbluth S."/>
            <person name="Walsh D.A."/>
            <person name="Denef V.J."/>
            <person name="McMahon K.D."/>
            <person name="Konstantinidis K.T."/>
            <person name="Eloe-Fadrosh E.A."/>
            <person name="Kyrpides N.C."/>
            <person name="Woyke T."/>
        </authorList>
    </citation>
    <scope>NUCLEOTIDE SEQUENCE</scope>
    <source>
        <strain evidence="2">GVMAG-M-3300010158-59</strain>
    </source>
</reference>
<proteinExistence type="predicted"/>
<feature type="transmembrane region" description="Helical" evidence="1">
    <location>
        <begin position="6"/>
        <end position="24"/>
    </location>
</feature>
<sequence>MSNKKIVIIFMVFFFIIFMYKESFTLVGSLKEPFTPGLQTVYRPYIRSWRVYTEKTYDGFSKKIRVILSKFGII</sequence>
<accession>A0A6C0BBQ9</accession>
<keyword evidence="1" id="KW-0812">Transmembrane</keyword>
<keyword evidence="1" id="KW-1133">Transmembrane helix</keyword>
<keyword evidence="1" id="KW-0472">Membrane</keyword>
<evidence type="ECO:0000256" key="1">
    <source>
        <dbReference type="SAM" id="Phobius"/>
    </source>
</evidence>
<evidence type="ECO:0000313" key="2">
    <source>
        <dbReference type="EMBL" id="QHS89161.1"/>
    </source>
</evidence>
<organism evidence="2">
    <name type="scientific">viral metagenome</name>
    <dbReference type="NCBI Taxonomy" id="1070528"/>
    <lineage>
        <taxon>unclassified sequences</taxon>
        <taxon>metagenomes</taxon>
        <taxon>organismal metagenomes</taxon>
    </lineage>
</organism>
<protein>
    <submittedName>
        <fullName evidence="2">Uncharacterized protein</fullName>
    </submittedName>
</protein>
<name>A0A6C0BBQ9_9ZZZZ</name>
<dbReference type="EMBL" id="MN739106">
    <property type="protein sequence ID" value="QHS89161.1"/>
    <property type="molecule type" value="Genomic_DNA"/>
</dbReference>
<dbReference type="AlphaFoldDB" id="A0A6C0BBQ9"/>